<evidence type="ECO:0000313" key="2">
    <source>
        <dbReference type="Proteomes" id="UP000823388"/>
    </source>
</evidence>
<protein>
    <submittedName>
        <fullName evidence="1">Uncharacterized protein</fullName>
    </submittedName>
</protein>
<keyword evidence="2" id="KW-1185">Reference proteome</keyword>
<dbReference type="EMBL" id="CM029040">
    <property type="protein sequence ID" value="KAG2632180.1"/>
    <property type="molecule type" value="Genomic_DNA"/>
</dbReference>
<accession>A0A8T0VAD1</accession>
<gene>
    <name evidence="1" type="ORF">PVAP13_2NG067200</name>
</gene>
<organism evidence="1 2">
    <name type="scientific">Panicum virgatum</name>
    <name type="common">Blackwell switchgrass</name>
    <dbReference type="NCBI Taxonomy" id="38727"/>
    <lineage>
        <taxon>Eukaryota</taxon>
        <taxon>Viridiplantae</taxon>
        <taxon>Streptophyta</taxon>
        <taxon>Embryophyta</taxon>
        <taxon>Tracheophyta</taxon>
        <taxon>Spermatophyta</taxon>
        <taxon>Magnoliopsida</taxon>
        <taxon>Liliopsida</taxon>
        <taxon>Poales</taxon>
        <taxon>Poaceae</taxon>
        <taxon>PACMAD clade</taxon>
        <taxon>Panicoideae</taxon>
        <taxon>Panicodae</taxon>
        <taxon>Paniceae</taxon>
        <taxon>Panicinae</taxon>
        <taxon>Panicum</taxon>
        <taxon>Panicum sect. Hiantes</taxon>
    </lineage>
</organism>
<dbReference type="AlphaFoldDB" id="A0A8T0VAD1"/>
<name>A0A8T0VAD1_PANVG</name>
<dbReference type="Proteomes" id="UP000823388">
    <property type="component" value="Chromosome 2N"/>
</dbReference>
<evidence type="ECO:0000313" key="1">
    <source>
        <dbReference type="EMBL" id="KAG2632180.1"/>
    </source>
</evidence>
<comment type="caution">
    <text evidence="1">The sequence shown here is derived from an EMBL/GenBank/DDBJ whole genome shotgun (WGS) entry which is preliminary data.</text>
</comment>
<proteinExistence type="predicted"/>
<reference evidence="1" key="1">
    <citation type="submission" date="2020-05" db="EMBL/GenBank/DDBJ databases">
        <title>WGS assembly of Panicum virgatum.</title>
        <authorList>
            <person name="Lovell J.T."/>
            <person name="Jenkins J."/>
            <person name="Shu S."/>
            <person name="Juenger T.E."/>
            <person name="Schmutz J."/>
        </authorList>
    </citation>
    <scope>NUCLEOTIDE SEQUENCE</scope>
    <source>
        <strain evidence="1">AP13</strain>
    </source>
</reference>
<sequence>MLPCISFASLPPSAALPRLHTACSMTRRPPPAARPPVGFRIGGHGPRPRGLAPPLILPRFHPLRPPGLPPRLLPSAVVLRRPHPYPPASGRRQYKARVRPRRRAVCRLLRCPHLPGSLCMASLACGCYPRPGLIWQHLLDRHEQGPL</sequence>